<evidence type="ECO:0000313" key="2">
    <source>
        <dbReference type="Proteomes" id="UP001519287"/>
    </source>
</evidence>
<dbReference type="Proteomes" id="UP001519287">
    <property type="component" value="Unassembled WGS sequence"/>
</dbReference>
<dbReference type="EMBL" id="JAGGLB010000034">
    <property type="protein sequence ID" value="MBP1995449.1"/>
    <property type="molecule type" value="Genomic_DNA"/>
</dbReference>
<reference evidence="1 2" key="1">
    <citation type="submission" date="2021-03" db="EMBL/GenBank/DDBJ databases">
        <title>Genomic Encyclopedia of Type Strains, Phase IV (KMG-IV): sequencing the most valuable type-strain genomes for metagenomic binning, comparative biology and taxonomic classification.</title>
        <authorList>
            <person name="Goeker M."/>
        </authorList>
    </citation>
    <scope>NUCLEOTIDE SEQUENCE [LARGE SCALE GENOMIC DNA]</scope>
    <source>
        <strain evidence="1 2">DSM 26048</strain>
    </source>
</reference>
<name>A0ABS4J6I9_9BACL</name>
<evidence type="ECO:0000313" key="1">
    <source>
        <dbReference type="EMBL" id="MBP1995449.1"/>
    </source>
</evidence>
<proteinExistence type="predicted"/>
<sequence>MGGETNAEAAGSGMSQFGDFKFKEMQQLQLKRMQAN</sequence>
<protein>
    <submittedName>
        <fullName evidence="1">Uncharacterized protein</fullName>
    </submittedName>
</protein>
<keyword evidence="2" id="KW-1185">Reference proteome</keyword>
<organism evidence="1 2">
    <name type="scientific">Paenibacillus eucommiae</name>
    <dbReference type="NCBI Taxonomy" id="1355755"/>
    <lineage>
        <taxon>Bacteria</taxon>
        <taxon>Bacillati</taxon>
        <taxon>Bacillota</taxon>
        <taxon>Bacilli</taxon>
        <taxon>Bacillales</taxon>
        <taxon>Paenibacillaceae</taxon>
        <taxon>Paenibacillus</taxon>
    </lineage>
</organism>
<gene>
    <name evidence="1" type="ORF">J2Z66_007091</name>
</gene>
<accession>A0ABS4J6I9</accession>
<comment type="caution">
    <text evidence="1">The sequence shown here is derived from an EMBL/GenBank/DDBJ whole genome shotgun (WGS) entry which is preliminary data.</text>
</comment>